<dbReference type="SUPFAM" id="SSF54060">
    <property type="entry name" value="His-Me finger endonucleases"/>
    <property type="match status" value="1"/>
</dbReference>
<proteinExistence type="inferred from homology"/>
<comment type="caution">
    <text evidence="5">The sequence shown here is derived from an EMBL/GenBank/DDBJ whole genome shotgun (WGS) entry which is preliminary data.</text>
</comment>
<keyword evidence="6" id="KW-1185">Reference proteome</keyword>
<name>A0A1I3VTE1_9HYPH</name>
<keyword evidence="2" id="KW-0540">Nuclease</keyword>
<organism evidence="5 6">
    <name type="scientific">Pseudovibrio ascidiaceicola</name>
    <dbReference type="NCBI Taxonomy" id="285279"/>
    <lineage>
        <taxon>Bacteria</taxon>
        <taxon>Pseudomonadati</taxon>
        <taxon>Pseudomonadota</taxon>
        <taxon>Alphaproteobacteria</taxon>
        <taxon>Hyphomicrobiales</taxon>
        <taxon>Stappiaceae</taxon>
        <taxon>Pseudovibrio</taxon>
    </lineage>
</organism>
<dbReference type="PROSITE" id="PS51257">
    <property type="entry name" value="PROKAR_LIPOPROTEIN"/>
    <property type="match status" value="1"/>
</dbReference>
<protein>
    <submittedName>
        <fullName evidence="5">Deoxyribonuclease-1</fullName>
    </submittedName>
</protein>
<keyword evidence="4" id="KW-0732">Signal</keyword>
<dbReference type="PANTHER" id="PTHR33607:SF2">
    <property type="entry name" value="ENDONUCLEASE-1"/>
    <property type="match status" value="1"/>
</dbReference>
<dbReference type="Proteomes" id="UP000199598">
    <property type="component" value="Unassembled WGS sequence"/>
</dbReference>
<dbReference type="PANTHER" id="PTHR33607">
    <property type="entry name" value="ENDONUCLEASE-1"/>
    <property type="match status" value="1"/>
</dbReference>
<evidence type="ECO:0000256" key="4">
    <source>
        <dbReference type="SAM" id="SignalP"/>
    </source>
</evidence>
<dbReference type="EMBL" id="FOSK01000001">
    <property type="protein sequence ID" value="SFJ98389.1"/>
    <property type="molecule type" value="Genomic_DNA"/>
</dbReference>
<dbReference type="InterPro" id="IPR007346">
    <property type="entry name" value="Endonuclease-I"/>
</dbReference>
<dbReference type="Pfam" id="PF04231">
    <property type="entry name" value="Endonuclease_1"/>
    <property type="match status" value="1"/>
</dbReference>
<evidence type="ECO:0000313" key="6">
    <source>
        <dbReference type="Proteomes" id="UP000199598"/>
    </source>
</evidence>
<sequence length="252" mass="28637">MVTSKDSFMRKLIVFSAALLACIWTTTAFSAPPTSFSQAKRLLEKHIYPSEEYRETFYCGCSYDGKKQVDADSCGYEPRKNAKRGKRIEWEHIVPASRFGKTRACWSEGDPACTTKKGKSYKGRRCCSKVDADFKRMEADLHNLVPAVGELNGDRSNYRMAVITGEDRTYGACDFEIDSSRKVAEPMAETRGDIARIYLYMQTTYGMPLTETEVEMFNQWMVEDPVSEEEQLRDARILEIQGNTNPLISVGF</sequence>
<dbReference type="InterPro" id="IPR044925">
    <property type="entry name" value="His-Me_finger_sf"/>
</dbReference>
<evidence type="ECO:0000313" key="5">
    <source>
        <dbReference type="EMBL" id="SFJ98389.1"/>
    </source>
</evidence>
<reference evidence="5 6" key="1">
    <citation type="submission" date="2016-10" db="EMBL/GenBank/DDBJ databases">
        <authorList>
            <person name="Varghese N."/>
            <person name="Submissions S."/>
        </authorList>
    </citation>
    <scope>NUCLEOTIDE SEQUENCE [LARGE SCALE GENOMIC DNA]</scope>
    <source>
        <strain evidence="5 6">DSM 16392</strain>
    </source>
</reference>
<feature type="chain" id="PRO_5046098451" evidence="4">
    <location>
        <begin position="31"/>
        <end position="252"/>
    </location>
</feature>
<keyword evidence="3" id="KW-0378">Hydrolase</keyword>
<evidence type="ECO:0000256" key="3">
    <source>
        <dbReference type="ARBA" id="ARBA00022801"/>
    </source>
</evidence>
<evidence type="ECO:0000256" key="2">
    <source>
        <dbReference type="ARBA" id="ARBA00022722"/>
    </source>
</evidence>
<accession>A0A1I3VTE1</accession>
<feature type="signal peptide" evidence="4">
    <location>
        <begin position="1"/>
        <end position="30"/>
    </location>
</feature>
<evidence type="ECO:0000256" key="1">
    <source>
        <dbReference type="ARBA" id="ARBA00006429"/>
    </source>
</evidence>
<comment type="similarity">
    <text evidence="1">Belongs to the EndA/NucM nuclease family.</text>
</comment>
<gene>
    <name evidence="5" type="ORF">SAMN04488518_101602</name>
</gene>